<dbReference type="PANTHER" id="PTHR43141:SF5">
    <property type="entry name" value="CYTOCHROME BD-I UBIQUINOL OXIDASE SUBUNIT 2"/>
    <property type="match status" value="1"/>
</dbReference>
<dbReference type="Proteomes" id="UP000514720">
    <property type="component" value="Chromosome"/>
</dbReference>
<evidence type="ECO:0000256" key="10">
    <source>
        <dbReference type="ARBA" id="ARBA00023004"/>
    </source>
</evidence>
<evidence type="ECO:0008006" key="15">
    <source>
        <dbReference type="Google" id="ProtNLM"/>
    </source>
</evidence>
<feature type="transmembrane region" description="Helical" evidence="12">
    <location>
        <begin position="84"/>
        <end position="107"/>
    </location>
</feature>
<evidence type="ECO:0000256" key="3">
    <source>
        <dbReference type="ARBA" id="ARBA00022448"/>
    </source>
</evidence>
<comment type="subcellular location">
    <subcellularLocation>
        <location evidence="1">Cell membrane</location>
        <topology evidence="1">Multi-pass membrane protein</topology>
    </subcellularLocation>
</comment>
<keyword evidence="5" id="KW-0349">Heme</keyword>
<feature type="transmembrane region" description="Helical" evidence="12">
    <location>
        <begin position="59"/>
        <end position="78"/>
    </location>
</feature>
<keyword evidence="6 12" id="KW-0812">Transmembrane</keyword>
<keyword evidence="8" id="KW-0249">Electron transport</keyword>
<organism evidence="13 14">
    <name type="scientific">Candidatus Xianfuyuplasma coldseepsis</name>
    <dbReference type="NCBI Taxonomy" id="2782163"/>
    <lineage>
        <taxon>Bacteria</taxon>
        <taxon>Bacillati</taxon>
        <taxon>Mycoplasmatota</taxon>
        <taxon>Mollicutes</taxon>
        <taxon>Candidatus Izemoplasmatales</taxon>
        <taxon>Candidatus Izemoplasmataceae</taxon>
        <taxon>Candidatus Xianfuyuplasma</taxon>
    </lineage>
</organism>
<dbReference type="RefSeq" id="WP_258877901.1">
    <property type="nucleotide sequence ID" value="NZ_CP048914.1"/>
</dbReference>
<dbReference type="GO" id="GO:0005886">
    <property type="term" value="C:plasma membrane"/>
    <property type="evidence" value="ECO:0007669"/>
    <property type="project" value="UniProtKB-SubCell"/>
</dbReference>
<dbReference type="InterPro" id="IPR003317">
    <property type="entry name" value="Cyt-d_oxidase_su2"/>
</dbReference>
<dbReference type="GO" id="GO:0009055">
    <property type="term" value="F:electron transfer activity"/>
    <property type="evidence" value="ECO:0007669"/>
    <property type="project" value="TreeGrafter"/>
</dbReference>
<proteinExistence type="inferred from homology"/>
<dbReference type="EMBL" id="CP048914">
    <property type="protein sequence ID" value="QMS84293.1"/>
    <property type="molecule type" value="Genomic_DNA"/>
</dbReference>
<feature type="transmembrane region" description="Helical" evidence="12">
    <location>
        <begin position="203"/>
        <end position="221"/>
    </location>
</feature>
<evidence type="ECO:0000256" key="6">
    <source>
        <dbReference type="ARBA" id="ARBA00022692"/>
    </source>
</evidence>
<evidence type="ECO:0000313" key="13">
    <source>
        <dbReference type="EMBL" id="QMS84293.1"/>
    </source>
</evidence>
<protein>
    <recommendedName>
        <fullName evidence="15">Cytochrome d ubiquinol oxidase subunit II</fullName>
    </recommendedName>
</protein>
<name>A0A7L7KNP5_9MOLU</name>
<feature type="transmembrane region" description="Helical" evidence="12">
    <location>
        <begin position="233"/>
        <end position="255"/>
    </location>
</feature>
<evidence type="ECO:0000256" key="4">
    <source>
        <dbReference type="ARBA" id="ARBA00022475"/>
    </source>
</evidence>
<dbReference type="GO" id="GO:0046872">
    <property type="term" value="F:metal ion binding"/>
    <property type="evidence" value="ECO:0007669"/>
    <property type="project" value="UniProtKB-KW"/>
</dbReference>
<evidence type="ECO:0000256" key="9">
    <source>
        <dbReference type="ARBA" id="ARBA00022989"/>
    </source>
</evidence>
<keyword evidence="10" id="KW-0408">Iron</keyword>
<keyword evidence="4" id="KW-1003">Cell membrane</keyword>
<evidence type="ECO:0000256" key="8">
    <source>
        <dbReference type="ARBA" id="ARBA00022982"/>
    </source>
</evidence>
<gene>
    <name evidence="13" type="ORF">G4Z02_00570</name>
</gene>
<dbReference type="AlphaFoldDB" id="A0A7L7KNP5"/>
<dbReference type="KEGG" id="xcl:G4Z02_00570"/>
<evidence type="ECO:0000256" key="7">
    <source>
        <dbReference type="ARBA" id="ARBA00022723"/>
    </source>
</evidence>
<dbReference type="GO" id="GO:0019646">
    <property type="term" value="P:aerobic electron transport chain"/>
    <property type="evidence" value="ECO:0007669"/>
    <property type="project" value="TreeGrafter"/>
</dbReference>
<dbReference type="GO" id="GO:0016682">
    <property type="term" value="F:oxidoreductase activity, acting on diphenols and related substances as donors, oxygen as acceptor"/>
    <property type="evidence" value="ECO:0007669"/>
    <property type="project" value="TreeGrafter"/>
</dbReference>
<comment type="similarity">
    <text evidence="2">Belongs to the cytochrome ubiquinol oxidase subunit 2 family.</text>
</comment>
<keyword evidence="3" id="KW-0813">Transport</keyword>
<evidence type="ECO:0000256" key="12">
    <source>
        <dbReference type="SAM" id="Phobius"/>
    </source>
</evidence>
<dbReference type="Pfam" id="PF02322">
    <property type="entry name" value="Cyt_bd_oxida_II"/>
    <property type="match status" value="1"/>
</dbReference>
<reference evidence="13 14" key="1">
    <citation type="submission" date="2020-02" db="EMBL/GenBank/DDBJ databases">
        <authorList>
            <person name="Zheng R.K."/>
            <person name="Sun C.M."/>
        </authorList>
    </citation>
    <scope>NUCLEOTIDE SEQUENCE [LARGE SCALE GENOMIC DNA]</scope>
    <source>
        <strain evidence="14">zrk13</strain>
    </source>
</reference>
<evidence type="ECO:0000256" key="2">
    <source>
        <dbReference type="ARBA" id="ARBA00007543"/>
    </source>
</evidence>
<evidence type="ECO:0000256" key="5">
    <source>
        <dbReference type="ARBA" id="ARBA00022617"/>
    </source>
</evidence>
<sequence>MSSLFLANALYIIIGFTWVMYLIQEVFITGSSALNLVLAKDEQERKQIQYSSGLHWDGIEVWFIASVTILLGAFPQAFAMTYTYLYVVFYLLLYALITRGIVIETLYKMDSPIWVKWNARAWAISSALIIFLFGVYITNWFYGFPLESTGLTGSFFSIFSVTSIAGGLLFFALSVTAGAAWIALTTEGELGQRGLAFVKKIGFNIMVPVLLLLVFMGYNVADRLFVGELFTAYPVLFILPFIAFACAMLVLYFGLQQDHKKLFIFSLLTMAMFVIVGFVGMFPEIVPSNVDPSSSMIIHDVVTQVKSGQIIFIVAVVAFPVIIGYQVWKYKKFATKLAKDFE</sequence>
<evidence type="ECO:0000256" key="11">
    <source>
        <dbReference type="ARBA" id="ARBA00023136"/>
    </source>
</evidence>
<evidence type="ECO:0000256" key="1">
    <source>
        <dbReference type="ARBA" id="ARBA00004651"/>
    </source>
</evidence>
<evidence type="ECO:0000313" key="14">
    <source>
        <dbReference type="Proteomes" id="UP000514720"/>
    </source>
</evidence>
<feature type="transmembrane region" description="Helical" evidence="12">
    <location>
        <begin position="310"/>
        <end position="328"/>
    </location>
</feature>
<keyword evidence="7" id="KW-0479">Metal-binding</keyword>
<feature type="transmembrane region" description="Helical" evidence="12">
    <location>
        <begin position="12"/>
        <end position="38"/>
    </location>
</feature>
<accession>A0A7L7KNP5</accession>
<keyword evidence="14" id="KW-1185">Reference proteome</keyword>
<feature type="transmembrane region" description="Helical" evidence="12">
    <location>
        <begin position="262"/>
        <end position="282"/>
    </location>
</feature>
<feature type="transmembrane region" description="Helical" evidence="12">
    <location>
        <begin position="154"/>
        <end position="182"/>
    </location>
</feature>
<feature type="transmembrane region" description="Helical" evidence="12">
    <location>
        <begin position="119"/>
        <end position="142"/>
    </location>
</feature>
<dbReference type="PANTHER" id="PTHR43141">
    <property type="entry name" value="CYTOCHROME BD2 SUBUNIT II"/>
    <property type="match status" value="1"/>
</dbReference>
<keyword evidence="11 12" id="KW-0472">Membrane</keyword>
<dbReference type="GO" id="GO:0070069">
    <property type="term" value="C:cytochrome complex"/>
    <property type="evidence" value="ECO:0007669"/>
    <property type="project" value="TreeGrafter"/>
</dbReference>
<keyword evidence="9 12" id="KW-1133">Transmembrane helix</keyword>